<organism evidence="4 5">
    <name type="scientific">Streptomyces sodiiphilus</name>
    <dbReference type="NCBI Taxonomy" id="226217"/>
    <lineage>
        <taxon>Bacteria</taxon>
        <taxon>Bacillati</taxon>
        <taxon>Actinomycetota</taxon>
        <taxon>Actinomycetes</taxon>
        <taxon>Kitasatosporales</taxon>
        <taxon>Streptomycetaceae</taxon>
        <taxon>Streptomyces</taxon>
    </lineage>
</organism>
<dbReference type="PANTHER" id="PTHR30121">
    <property type="entry name" value="UNCHARACTERIZED PROTEIN YJGR-RELATED"/>
    <property type="match status" value="1"/>
</dbReference>
<feature type="domain" description="FtsK" evidence="3">
    <location>
        <begin position="181"/>
        <end position="251"/>
    </location>
</feature>
<reference evidence="5" key="1">
    <citation type="journal article" date="2019" name="Int. J. Syst. Evol. Microbiol.">
        <title>The Global Catalogue of Microorganisms (GCM) 10K type strain sequencing project: providing services to taxonomists for standard genome sequencing and annotation.</title>
        <authorList>
            <consortium name="The Broad Institute Genomics Platform"/>
            <consortium name="The Broad Institute Genome Sequencing Center for Infectious Disease"/>
            <person name="Wu L."/>
            <person name="Ma J."/>
        </authorList>
    </citation>
    <scope>NUCLEOTIDE SEQUENCE [LARGE SCALE GENOMIC DNA]</scope>
    <source>
        <strain evidence="5">JCM 13581</strain>
    </source>
</reference>
<accession>A0ABP5B3K3</accession>
<keyword evidence="2" id="KW-1133">Transmembrane helix</keyword>
<dbReference type="InterPro" id="IPR002543">
    <property type="entry name" value="FtsK_dom"/>
</dbReference>
<evidence type="ECO:0000313" key="4">
    <source>
        <dbReference type="EMBL" id="GAA1929508.1"/>
    </source>
</evidence>
<proteinExistence type="predicted"/>
<dbReference type="Pfam" id="PF01580">
    <property type="entry name" value="FtsK_SpoIIIE"/>
    <property type="match status" value="1"/>
</dbReference>
<protein>
    <recommendedName>
        <fullName evidence="3">FtsK domain-containing protein</fullName>
    </recommendedName>
</protein>
<dbReference type="InterPro" id="IPR027417">
    <property type="entry name" value="P-loop_NTPase"/>
</dbReference>
<keyword evidence="2" id="KW-0812">Transmembrane</keyword>
<evidence type="ECO:0000256" key="1">
    <source>
        <dbReference type="SAM" id="MobiDB-lite"/>
    </source>
</evidence>
<evidence type="ECO:0000259" key="3">
    <source>
        <dbReference type="Pfam" id="PF01580"/>
    </source>
</evidence>
<dbReference type="SUPFAM" id="SSF52540">
    <property type="entry name" value="P-loop containing nucleoside triphosphate hydrolases"/>
    <property type="match status" value="1"/>
</dbReference>
<feature type="transmembrane region" description="Helical" evidence="2">
    <location>
        <begin position="27"/>
        <end position="50"/>
    </location>
</feature>
<feature type="transmembrane region" description="Helical" evidence="2">
    <location>
        <begin position="57"/>
        <end position="81"/>
    </location>
</feature>
<feature type="region of interest" description="Disordered" evidence="1">
    <location>
        <begin position="651"/>
        <end position="679"/>
    </location>
</feature>
<sequence length="679" mass="72351">MRPERPAVRWGGGERRTVSVWESAARLGLVVAVLAAPLVVFVSVVIALAGRRASARCWWWLAGAGMVAVVLVVLTGGWGAYWSPYQEAWYALIDAVGEELLLRTGPEAALVAGFARLPGWLLAQLPLAVAAGTVTAACCRSWRARFNAPWRVDPAQVLPEAELRGLVAALDEEDVREPVGDVDQLVLRLGVDAQSSEPYDLPAVALRQHTIIAGATGYGKTKTVLRLLYELVVTDHAKPLRVPVVLLDMKADPELVTELGTMAERAGQRFRVVTVTGTGATYNPIKHGSVEQVCSRIVETLDQVAGGGFSEPHHREAAEVYLRHAMAALDDLVDQAVVEPDPRTGRKRRWRRDLPDLARLMSLRQLAERTSLLSATTGRTVHSYLEYLQSDGRSLLPSIPGLAARITNLVAGDAGRVLTDAGHRDAVDVYGAITGGDIVLFSLSAAADARAARQIGSLLLTDVGAVGDRLLAEGWGRAGGFFLCGVDEFSALSGSTMTSLFARVRAAGGGLLLATQDLADLDAVSPQFRAAVLTNTNTLILHRQRSSAEQLAAHVGTRPGWEETLTLQDDDSPLGTVTASTGAAQLRPVDELLVHPQILRSLPRGQAIITVGHPSETSRVVQIAPAPVAVCPPVGHQSAVEEVHCGVPLAKTPRQPAAPISEAPQRPPTPPVPGADMWS</sequence>
<dbReference type="EMBL" id="BAAAMJ010000054">
    <property type="protein sequence ID" value="GAA1929508.1"/>
    <property type="molecule type" value="Genomic_DNA"/>
</dbReference>
<dbReference type="InterPro" id="IPR051162">
    <property type="entry name" value="T4SS_component"/>
</dbReference>
<dbReference type="PANTHER" id="PTHR30121:SF6">
    <property type="entry name" value="SLR6007 PROTEIN"/>
    <property type="match status" value="1"/>
</dbReference>
<name>A0ABP5B3K3_9ACTN</name>
<dbReference type="Proteomes" id="UP001501303">
    <property type="component" value="Unassembled WGS sequence"/>
</dbReference>
<evidence type="ECO:0000313" key="5">
    <source>
        <dbReference type="Proteomes" id="UP001501303"/>
    </source>
</evidence>
<keyword evidence="5" id="KW-1185">Reference proteome</keyword>
<dbReference type="Gene3D" id="3.40.50.300">
    <property type="entry name" value="P-loop containing nucleotide triphosphate hydrolases"/>
    <property type="match status" value="2"/>
</dbReference>
<evidence type="ECO:0000256" key="2">
    <source>
        <dbReference type="SAM" id="Phobius"/>
    </source>
</evidence>
<gene>
    <name evidence="4" type="ORF">GCM10009716_41460</name>
</gene>
<comment type="caution">
    <text evidence="4">The sequence shown here is derived from an EMBL/GenBank/DDBJ whole genome shotgun (WGS) entry which is preliminary data.</text>
</comment>
<keyword evidence="2" id="KW-0472">Membrane</keyword>